<accession>A0A6J5M3Z8</accession>
<name>A0A6J5M3Z8_9CAUD</name>
<reference evidence="1" key="1">
    <citation type="submission" date="2020-04" db="EMBL/GenBank/DDBJ databases">
        <authorList>
            <person name="Chiriac C."/>
            <person name="Salcher M."/>
            <person name="Ghai R."/>
            <person name="Kavagutti S V."/>
        </authorList>
    </citation>
    <scope>NUCLEOTIDE SEQUENCE</scope>
</reference>
<organism evidence="1">
    <name type="scientific">uncultured Caudovirales phage</name>
    <dbReference type="NCBI Taxonomy" id="2100421"/>
    <lineage>
        <taxon>Viruses</taxon>
        <taxon>Duplodnaviria</taxon>
        <taxon>Heunggongvirae</taxon>
        <taxon>Uroviricota</taxon>
        <taxon>Caudoviricetes</taxon>
        <taxon>Peduoviridae</taxon>
        <taxon>Maltschvirus</taxon>
        <taxon>Maltschvirus maltsch</taxon>
    </lineage>
</organism>
<evidence type="ECO:0000313" key="1">
    <source>
        <dbReference type="EMBL" id="CAB4138609.1"/>
    </source>
</evidence>
<sequence length="669" mass="72707">MPNTPVYTNGVKYIKIAKQDSGSVDNSIELQDLTDIRIKFSDINSPVQYNVASIAEYSTYYLYSVFPLDVTSSADQEILDYKISASNGLPYNGFPPNLNKTGLLVGFNINAPSNFLGYFDGTFLNMGNTPNIAFNISFSIDQNDILPTTMSIYQYNTSSFAKIGNPILNLYYPAGASGYVTRTGSFTPTIGNSYGFYTDNPSNFFDSYFTITQSVSPQSSNYDIVVLEPYSGYNFYNSDCNVIQNNVDTNNISALYMDVDFNGGQIVAQNQAAILSGNASRAQVQPWNYSYYSQISGRYVGKQQNAIALNTYTGPTNYNSGSSSAYGYTGSWPGDSTSPGVIVPGNIVIQWLDSCIYEMNWGGPGFPENVNGGGLSMGNIYLVGETRDDVATIKPGTDIYYDILEKTFPSGSPAFQYQYVNSPTLPTQLNITYPSLLLPSATYYVASDSLQSGGGAGAMWGTLYPTGSPSSPTPGIPSNTPYISFSQTSIVTPLANINVDGALYQDNSSLVQMSDFIDSLNDGNRWFMSFYSGSGPITNLTGGLPQSCSTTLQQVGFPFEIDQTYSTQSLLIPPYYLTFKDPTSIKYWFSSSYSGSSNTILIGSTSGQSNTGVLITKAQYPTNGLTMFGLPNSNFTGAGQGYILSQYPKKVITENIDYILRTYGNQPTT</sequence>
<gene>
    <name evidence="1" type="ORF">UFOVP331_169</name>
</gene>
<dbReference type="EMBL" id="LR796345">
    <property type="protein sequence ID" value="CAB4138609.1"/>
    <property type="molecule type" value="Genomic_DNA"/>
</dbReference>
<proteinExistence type="predicted"/>
<protein>
    <submittedName>
        <fullName evidence="1">Uncharacterized protein</fullName>
    </submittedName>
</protein>